<accession>A0A0L8IGU3</accession>
<evidence type="ECO:0000313" key="2">
    <source>
        <dbReference type="EMBL" id="KOG00668.1"/>
    </source>
</evidence>
<organism evidence="2">
    <name type="scientific">Octopus bimaculoides</name>
    <name type="common">California two-spotted octopus</name>
    <dbReference type="NCBI Taxonomy" id="37653"/>
    <lineage>
        <taxon>Eukaryota</taxon>
        <taxon>Metazoa</taxon>
        <taxon>Spiralia</taxon>
        <taxon>Lophotrochozoa</taxon>
        <taxon>Mollusca</taxon>
        <taxon>Cephalopoda</taxon>
        <taxon>Coleoidea</taxon>
        <taxon>Octopodiformes</taxon>
        <taxon>Octopoda</taxon>
        <taxon>Incirrata</taxon>
        <taxon>Octopodidae</taxon>
        <taxon>Octopus</taxon>
    </lineage>
</organism>
<feature type="compositionally biased region" description="Polar residues" evidence="1">
    <location>
        <begin position="26"/>
        <end position="35"/>
    </location>
</feature>
<name>A0A0L8IGU3_OCTBM</name>
<feature type="compositionally biased region" description="Low complexity" evidence="1">
    <location>
        <begin position="55"/>
        <end position="64"/>
    </location>
</feature>
<reference evidence="2" key="1">
    <citation type="submission" date="2015-07" db="EMBL/GenBank/DDBJ databases">
        <title>MeaNS - Measles Nucleotide Surveillance Program.</title>
        <authorList>
            <person name="Tran T."/>
            <person name="Druce J."/>
        </authorList>
    </citation>
    <scope>NUCLEOTIDE SEQUENCE</scope>
    <source>
        <strain evidence="2">UCB-OBI-ISO-001</strain>
        <tissue evidence="2">Gonad</tissue>
    </source>
</reference>
<dbReference type="EMBL" id="KQ415767">
    <property type="protein sequence ID" value="KOG00668.1"/>
    <property type="molecule type" value="Genomic_DNA"/>
</dbReference>
<sequence>MNSIHEERGGGDDKNYTDDDEEVEENNQPINMKSQSKNDEETCIKYRQQQPMACSHSQASSQSSEETNDIVSIMELEKVSGHLELFIPGKGGYQVLYKS</sequence>
<protein>
    <submittedName>
        <fullName evidence="2">Uncharacterized protein</fullName>
    </submittedName>
</protein>
<dbReference type="AlphaFoldDB" id="A0A0L8IGU3"/>
<gene>
    <name evidence="2" type="ORF">OCBIM_22038789mg</name>
</gene>
<evidence type="ECO:0000256" key="1">
    <source>
        <dbReference type="SAM" id="MobiDB-lite"/>
    </source>
</evidence>
<feature type="region of interest" description="Disordered" evidence="1">
    <location>
        <begin position="1"/>
        <end position="68"/>
    </location>
</feature>
<dbReference type="OrthoDB" id="5278943at2759"/>
<proteinExistence type="predicted"/>
<feature type="compositionally biased region" description="Basic and acidic residues" evidence="1">
    <location>
        <begin position="1"/>
        <end position="17"/>
    </location>
</feature>